<dbReference type="InterPro" id="IPR057499">
    <property type="entry name" value="Kelch_FKB95"/>
</dbReference>
<evidence type="ECO:0000313" key="3">
    <source>
        <dbReference type="Proteomes" id="UP001558713"/>
    </source>
</evidence>
<dbReference type="InterPro" id="IPR036047">
    <property type="entry name" value="F-box-like_dom_sf"/>
</dbReference>
<accession>A0ABD0ZZS2</accession>
<sequence length="311" mass="36018">MNQSRDTSSPRTSFSSLPDDIILNCLARVSRIHYPTLSIVSKGFRSLLASPELDATRSRIGKTDSFQYVCLNLNISKPNPQWFILYPIPKQQKLVPIPWFPHQHPQFEQTVVSSGSEIYLIGGFVKRKIFNTVLALDCRSHQWRRLPNMPYLRGSPAAEVIDGKIYVIGGCEYENDKNWGEVYDPKTKTWEPLTKDDVTIQRSVDRNICLVEINKILCQIYVSNGILKWYEPKRGLEWRSVKGLEQLSPNPHFPNYLKTVTYSSGGRRRVTVWWKSEVMFRRQGRHWETAIWCAEVSFERGGFGDLWGFVD</sequence>
<gene>
    <name evidence="2" type="ORF">V5N11_032140</name>
</gene>
<dbReference type="PANTHER" id="PTHR24414">
    <property type="entry name" value="F-BOX/KELCH-REPEAT PROTEIN SKIP4"/>
    <property type="match status" value="1"/>
</dbReference>
<evidence type="ECO:0000259" key="1">
    <source>
        <dbReference type="SMART" id="SM00256"/>
    </source>
</evidence>
<dbReference type="InterPro" id="IPR006652">
    <property type="entry name" value="Kelch_1"/>
</dbReference>
<dbReference type="Pfam" id="PF25210">
    <property type="entry name" value="Kelch_FKB95"/>
    <property type="match status" value="1"/>
</dbReference>
<dbReference type="InterPro" id="IPR050354">
    <property type="entry name" value="F-box/kelch-repeat_ARATH"/>
</dbReference>
<dbReference type="EMBL" id="JBANAX010000632">
    <property type="protein sequence ID" value="KAL1200118.1"/>
    <property type="molecule type" value="Genomic_DNA"/>
</dbReference>
<name>A0ABD0ZZS2_CARAN</name>
<dbReference type="SUPFAM" id="SSF81383">
    <property type="entry name" value="F-box domain"/>
    <property type="match status" value="1"/>
</dbReference>
<organism evidence="2 3">
    <name type="scientific">Cardamine amara subsp. amara</name>
    <dbReference type="NCBI Taxonomy" id="228776"/>
    <lineage>
        <taxon>Eukaryota</taxon>
        <taxon>Viridiplantae</taxon>
        <taxon>Streptophyta</taxon>
        <taxon>Embryophyta</taxon>
        <taxon>Tracheophyta</taxon>
        <taxon>Spermatophyta</taxon>
        <taxon>Magnoliopsida</taxon>
        <taxon>eudicotyledons</taxon>
        <taxon>Gunneridae</taxon>
        <taxon>Pentapetalae</taxon>
        <taxon>rosids</taxon>
        <taxon>malvids</taxon>
        <taxon>Brassicales</taxon>
        <taxon>Brassicaceae</taxon>
        <taxon>Cardamineae</taxon>
        <taxon>Cardamine</taxon>
    </lineage>
</organism>
<reference evidence="2 3" key="1">
    <citation type="submission" date="2024-04" db="EMBL/GenBank/DDBJ databases">
        <title>Genome assembly C_amara_ONT_v2.</title>
        <authorList>
            <person name="Yant L."/>
            <person name="Moore C."/>
            <person name="Slenker M."/>
        </authorList>
    </citation>
    <scope>NUCLEOTIDE SEQUENCE [LARGE SCALE GENOMIC DNA]</scope>
    <source>
        <tissue evidence="2">Leaf</tissue>
    </source>
</reference>
<proteinExistence type="predicted"/>
<dbReference type="Proteomes" id="UP001558713">
    <property type="component" value="Unassembled WGS sequence"/>
</dbReference>
<dbReference type="InterPro" id="IPR001810">
    <property type="entry name" value="F-box_dom"/>
</dbReference>
<dbReference type="SMART" id="SM00612">
    <property type="entry name" value="Kelch"/>
    <property type="match status" value="2"/>
</dbReference>
<dbReference type="Gene3D" id="2.120.10.80">
    <property type="entry name" value="Kelch-type beta propeller"/>
    <property type="match status" value="1"/>
</dbReference>
<comment type="caution">
    <text evidence="2">The sequence shown here is derived from an EMBL/GenBank/DDBJ whole genome shotgun (WGS) entry which is preliminary data.</text>
</comment>
<dbReference type="PANTHER" id="PTHR24414:SF23">
    <property type="entry name" value="F-BOX_KELCH-REPEAT PROTEIN SKIP6"/>
    <property type="match status" value="1"/>
</dbReference>
<dbReference type="SUPFAM" id="SSF117281">
    <property type="entry name" value="Kelch motif"/>
    <property type="match status" value="1"/>
</dbReference>
<dbReference type="Pfam" id="PF00646">
    <property type="entry name" value="F-box"/>
    <property type="match status" value="1"/>
</dbReference>
<feature type="domain" description="F-box" evidence="1">
    <location>
        <begin position="17"/>
        <end position="57"/>
    </location>
</feature>
<dbReference type="InterPro" id="IPR015915">
    <property type="entry name" value="Kelch-typ_b-propeller"/>
</dbReference>
<protein>
    <submittedName>
        <fullName evidence="2">F-box/kelch-repeat protein</fullName>
    </submittedName>
</protein>
<keyword evidence="3" id="KW-1185">Reference proteome</keyword>
<evidence type="ECO:0000313" key="2">
    <source>
        <dbReference type="EMBL" id="KAL1200118.1"/>
    </source>
</evidence>
<dbReference type="SMART" id="SM00256">
    <property type="entry name" value="FBOX"/>
    <property type="match status" value="1"/>
</dbReference>
<dbReference type="AlphaFoldDB" id="A0ABD0ZZS2"/>
<dbReference type="CDD" id="cd22152">
    <property type="entry name" value="F-box_AtAFR-like"/>
    <property type="match status" value="1"/>
</dbReference>